<evidence type="ECO:0000313" key="2">
    <source>
        <dbReference type="Proteomes" id="UP000280842"/>
    </source>
</evidence>
<reference evidence="1 2" key="1">
    <citation type="submission" date="2018-10" db="EMBL/GenBank/DDBJ databases">
        <title>Genomic Encyclopedia of Archaeal and Bacterial Type Strains, Phase II (KMG-II): from individual species to whole genera.</title>
        <authorList>
            <person name="Goeker M."/>
        </authorList>
    </citation>
    <scope>NUCLEOTIDE SEQUENCE [LARGE SCALE GENOMIC DNA]</scope>
    <source>
        <strain evidence="1 2">VM1</strain>
    </source>
</reference>
<dbReference type="AlphaFoldDB" id="A0A3M0BIN7"/>
<dbReference type="Proteomes" id="UP000280842">
    <property type="component" value="Unassembled WGS sequence"/>
</dbReference>
<accession>A0A3M0BIN7</accession>
<dbReference type="RefSeq" id="WP_170145604.1">
    <property type="nucleotide sequence ID" value="NZ_REFO01000011.1"/>
</dbReference>
<name>A0A3M0BIN7_9AQUI</name>
<sequence length="232" mass="27703">MKKAFLIFLIFFSFLKAETLKTCYKGYYFFLPLVEDCIIYENGKITAKAHSTPIGSLFKKVEYSGYAIYNKENLDSKKFYFVQKEGKIKFIHEYTFSKDYIFFKKTEYRLKDNQYIFRKKIEKKIKNNNYKDPFTSSIYLYTIVKKQKEGNLNIFYDGKGYKVPFKVLNENETIKVNGKKYKTIKVWLHPNFKTRGLLKPTGNWIIWIDKKLNIPVKMSISFTIGSFNLYLE</sequence>
<dbReference type="InterPro" id="IPR021457">
    <property type="entry name" value="DUF3108"/>
</dbReference>
<comment type="caution">
    <text evidence="1">The sequence shown here is derived from an EMBL/GenBank/DDBJ whole genome shotgun (WGS) entry which is preliminary data.</text>
</comment>
<dbReference type="Pfam" id="PF11306">
    <property type="entry name" value="DUF3108"/>
    <property type="match status" value="1"/>
</dbReference>
<keyword evidence="2" id="KW-1185">Reference proteome</keyword>
<gene>
    <name evidence="1" type="ORF">CLV39_0907</name>
</gene>
<organism evidence="1 2">
    <name type="scientific">Hydrogenothermus marinus</name>
    <dbReference type="NCBI Taxonomy" id="133270"/>
    <lineage>
        <taxon>Bacteria</taxon>
        <taxon>Pseudomonadati</taxon>
        <taxon>Aquificota</taxon>
        <taxon>Aquificia</taxon>
        <taxon>Aquificales</taxon>
        <taxon>Hydrogenothermaceae</taxon>
        <taxon>Hydrogenothermus</taxon>
    </lineage>
</organism>
<protein>
    <submittedName>
        <fullName evidence="1">Uncharacterized protein DUF3108</fullName>
    </submittedName>
</protein>
<dbReference type="EMBL" id="REFO01000011">
    <property type="protein sequence ID" value="RMA97250.1"/>
    <property type="molecule type" value="Genomic_DNA"/>
</dbReference>
<proteinExistence type="predicted"/>
<evidence type="ECO:0000313" key="1">
    <source>
        <dbReference type="EMBL" id="RMA97250.1"/>
    </source>
</evidence>